<evidence type="ECO:0000313" key="2">
    <source>
        <dbReference type="Proteomes" id="UP000886740"/>
    </source>
</evidence>
<dbReference type="EMBL" id="DXEL01000003">
    <property type="protein sequence ID" value="HIX73502.1"/>
    <property type="molecule type" value="Genomic_DNA"/>
</dbReference>
<dbReference type="GO" id="GO:0005829">
    <property type="term" value="C:cytosol"/>
    <property type="evidence" value="ECO:0007669"/>
    <property type="project" value="TreeGrafter"/>
</dbReference>
<dbReference type="InterPro" id="IPR032466">
    <property type="entry name" value="Metal_Hydrolase"/>
</dbReference>
<proteinExistence type="predicted"/>
<gene>
    <name evidence="1" type="ORF">H9977_00355</name>
</gene>
<comment type="caution">
    <text evidence="1">The sequence shown here is derived from an EMBL/GenBank/DDBJ whole genome shotgun (WGS) entry which is preliminary data.</text>
</comment>
<dbReference type="PANTHER" id="PTHR46124:SF3">
    <property type="entry name" value="HYDROLASE"/>
    <property type="match status" value="1"/>
</dbReference>
<dbReference type="Proteomes" id="UP000886740">
    <property type="component" value="Unassembled WGS sequence"/>
</dbReference>
<sequence length="217" mass="24527">MIYFDFHTHRIPPSSEVIPVYNRIVYPDPAQEDSIEPGALCSCGIHPWYVLSDGVAQMERLSLLAQEPGVVAIGEAGLDRLAATPWTVQERLFEEQARLADELDRPLVIHCVKAWDRLLLFKKRLSPHVPWVIHGFRGGMALAGQLAAAGFYFSLGLFHQEAVSRGLPIEHLFLETDDRSADIRELYVRVAAERSMTLSELSDRIRKNINSLFSLNY</sequence>
<dbReference type="Pfam" id="PF01026">
    <property type="entry name" value="TatD_DNase"/>
    <property type="match status" value="1"/>
</dbReference>
<accession>A0A9D1X5Z0</accession>
<organism evidence="1 2">
    <name type="scientific">Candidatus Parabacteroides intestinipullorum</name>
    <dbReference type="NCBI Taxonomy" id="2838723"/>
    <lineage>
        <taxon>Bacteria</taxon>
        <taxon>Pseudomonadati</taxon>
        <taxon>Bacteroidota</taxon>
        <taxon>Bacteroidia</taxon>
        <taxon>Bacteroidales</taxon>
        <taxon>Tannerellaceae</taxon>
        <taxon>Parabacteroides</taxon>
    </lineage>
</organism>
<dbReference type="PANTHER" id="PTHR46124">
    <property type="entry name" value="D-AMINOACYL-TRNA DEACYLASE"/>
    <property type="match status" value="1"/>
</dbReference>
<dbReference type="AlphaFoldDB" id="A0A9D1X5Z0"/>
<dbReference type="Gene3D" id="3.20.20.140">
    <property type="entry name" value="Metal-dependent hydrolases"/>
    <property type="match status" value="1"/>
</dbReference>
<dbReference type="GO" id="GO:0016788">
    <property type="term" value="F:hydrolase activity, acting on ester bonds"/>
    <property type="evidence" value="ECO:0007669"/>
    <property type="project" value="InterPro"/>
</dbReference>
<evidence type="ECO:0000313" key="1">
    <source>
        <dbReference type="EMBL" id="HIX73502.1"/>
    </source>
</evidence>
<reference evidence="1" key="2">
    <citation type="submission" date="2021-04" db="EMBL/GenBank/DDBJ databases">
        <authorList>
            <person name="Gilroy R."/>
        </authorList>
    </citation>
    <scope>NUCLEOTIDE SEQUENCE</scope>
    <source>
        <strain evidence="1">ChiGjej6B6-14162</strain>
    </source>
</reference>
<keyword evidence="1" id="KW-0378">Hydrolase</keyword>
<reference evidence="1" key="1">
    <citation type="journal article" date="2021" name="PeerJ">
        <title>Extensive microbial diversity within the chicken gut microbiome revealed by metagenomics and culture.</title>
        <authorList>
            <person name="Gilroy R."/>
            <person name="Ravi A."/>
            <person name="Getino M."/>
            <person name="Pursley I."/>
            <person name="Horton D.L."/>
            <person name="Alikhan N.F."/>
            <person name="Baker D."/>
            <person name="Gharbi K."/>
            <person name="Hall N."/>
            <person name="Watson M."/>
            <person name="Adriaenssens E.M."/>
            <person name="Foster-Nyarko E."/>
            <person name="Jarju S."/>
            <person name="Secka A."/>
            <person name="Antonio M."/>
            <person name="Oren A."/>
            <person name="Chaudhuri R.R."/>
            <person name="La Ragione R."/>
            <person name="Hildebrand F."/>
            <person name="Pallen M.J."/>
        </authorList>
    </citation>
    <scope>NUCLEOTIDE SEQUENCE</scope>
    <source>
        <strain evidence="1">ChiGjej6B6-14162</strain>
    </source>
</reference>
<name>A0A9D1X5Z0_9BACT</name>
<protein>
    <submittedName>
        <fullName evidence="1">TatD family hydrolase</fullName>
    </submittedName>
</protein>
<dbReference type="SUPFAM" id="SSF51556">
    <property type="entry name" value="Metallo-dependent hydrolases"/>
    <property type="match status" value="1"/>
</dbReference>
<dbReference type="InterPro" id="IPR001130">
    <property type="entry name" value="TatD-like"/>
</dbReference>